<dbReference type="GeneID" id="111119916"/>
<dbReference type="GO" id="GO:0046513">
    <property type="term" value="P:ceramide biosynthetic process"/>
    <property type="evidence" value="ECO:0007669"/>
    <property type="project" value="TreeGrafter"/>
</dbReference>
<keyword evidence="5" id="KW-0746">Sphingolipid metabolism</keyword>
<dbReference type="FunFam" id="1.10.150.50:FF:000037">
    <property type="entry name" value="sphingomyelin synthase-related protein 1 isoform X1"/>
    <property type="match status" value="1"/>
</dbReference>
<dbReference type="Pfam" id="PF14360">
    <property type="entry name" value="PAP2_C"/>
    <property type="match status" value="1"/>
</dbReference>
<feature type="transmembrane region" description="Helical" evidence="9">
    <location>
        <begin position="274"/>
        <end position="291"/>
    </location>
</feature>
<gene>
    <name evidence="12" type="primary">LOC111119916</name>
</gene>
<dbReference type="CDD" id="cd09515">
    <property type="entry name" value="SAM_SGMS1-like"/>
    <property type="match status" value="1"/>
</dbReference>
<dbReference type="SUPFAM" id="SSF47769">
    <property type="entry name" value="SAM/Pointed domain"/>
    <property type="match status" value="1"/>
</dbReference>
<evidence type="ECO:0000256" key="5">
    <source>
        <dbReference type="ARBA" id="ARBA00022919"/>
    </source>
</evidence>
<dbReference type="GO" id="GO:0033188">
    <property type="term" value="F:sphingomyelin synthase activity"/>
    <property type="evidence" value="ECO:0007669"/>
    <property type="project" value="TreeGrafter"/>
</dbReference>
<evidence type="ECO:0000256" key="2">
    <source>
        <dbReference type="ARBA" id="ARBA00005441"/>
    </source>
</evidence>
<keyword evidence="11" id="KW-1185">Reference proteome</keyword>
<accession>A0A8B8CK37</accession>
<dbReference type="InterPro" id="IPR013761">
    <property type="entry name" value="SAM/pointed_sf"/>
</dbReference>
<evidence type="ECO:0000256" key="9">
    <source>
        <dbReference type="SAM" id="Phobius"/>
    </source>
</evidence>
<keyword evidence="8 9" id="KW-0472">Membrane</keyword>
<proteinExistence type="inferred from homology"/>
<dbReference type="GO" id="GO:0000139">
    <property type="term" value="C:Golgi membrane"/>
    <property type="evidence" value="ECO:0007669"/>
    <property type="project" value="TreeGrafter"/>
</dbReference>
<dbReference type="Pfam" id="PF00536">
    <property type="entry name" value="SAM_1"/>
    <property type="match status" value="1"/>
</dbReference>
<keyword evidence="7" id="KW-0443">Lipid metabolism</keyword>
<dbReference type="Gene3D" id="1.10.150.50">
    <property type="entry name" value="Transcription Factor, Ets-1"/>
    <property type="match status" value="1"/>
</dbReference>
<dbReference type="GO" id="GO:0005886">
    <property type="term" value="C:plasma membrane"/>
    <property type="evidence" value="ECO:0007669"/>
    <property type="project" value="TreeGrafter"/>
</dbReference>
<evidence type="ECO:0000256" key="4">
    <source>
        <dbReference type="ARBA" id="ARBA00022692"/>
    </source>
</evidence>
<dbReference type="PANTHER" id="PTHR21290:SF25">
    <property type="entry name" value="SPHINGOMYELIN SYNTHASE-RELATED PROTEIN 1"/>
    <property type="match status" value="1"/>
</dbReference>
<dbReference type="RefSeq" id="XP_022316202.1">
    <property type="nucleotide sequence ID" value="XM_022460494.1"/>
</dbReference>
<keyword evidence="4 9" id="KW-0812">Transmembrane</keyword>
<sequence length="406" mass="47043">MTMTTRSKKKTGESVKSWSCENVKEWLINKGFPQYAKTFCDTHKIDGQVLLSLTERDLKQPPLQLSVLGDIKKLLFHINALRIEVLGPESQDPSNSDSSNEELFTGTQDFITRKVSIHHSHYLDSEIWKTVLSFIYVFTVFLVTAFIMVIVHERVPDVEKYPPLPDIFLDNVPFIPWAFHAAEMIGMGLGAVWITILFFHKHRFILMRRMFSLLGTLFLLRSVCMLITSLSVPSKHLACEKKTYGDIWAKLGRAFEIWSGLGMTSTGVRTCGDYMFSGHTVILTMLNFFITEYTPRKLYYLHTCSWMANMFGVFLILAAHEHYSIDVFIAFYLTSRLFLYYHTLANNRSLMERDKGRRRFWFPLFSFFESKCDGVVPNEFEWPVPRMIEEIKNSLGSAQPLKPKTK</sequence>
<dbReference type="GO" id="GO:0005789">
    <property type="term" value="C:endoplasmic reticulum membrane"/>
    <property type="evidence" value="ECO:0007669"/>
    <property type="project" value="TreeGrafter"/>
</dbReference>
<evidence type="ECO:0000256" key="1">
    <source>
        <dbReference type="ARBA" id="ARBA00004141"/>
    </source>
</evidence>
<reference evidence="12" key="1">
    <citation type="submission" date="2025-08" db="UniProtKB">
        <authorList>
            <consortium name="RefSeq"/>
        </authorList>
    </citation>
    <scope>IDENTIFICATION</scope>
    <source>
        <tissue evidence="12">Whole sample</tissue>
    </source>
</reference>
<evidence type="ECO:0000313" key="11">
    <source>
        <dbReference type="Proteomes" id="UP000694844"/>
    </source>
</evidence>
<dbReference type="AlphaFoldDB" id="A0A8B8CK37"/>
<dbReference type="Proteomes" id="UP000694844">
    <property type="component" value="Chromosome 2"/>
</dbReference>
<comment type="similarity">
    <text evidence="2">Belongs to the sphingomyelin synthase family.</text>
</comment>
<evidence type="ECO:0000259" key="10">
    <source>
        <dbReference type="PROSITE" id="PS50105"/>
    </source>
</evidence>
<feature type="transmembrane region" description="Helical" evidence="9">
    <location>
        <begin position="298"/>
        <end position="317"/>
    </location>
</feature>
<dbReference type="PROSITE" id="PS50105">
    <property type="entry name" value="SAM_DOMAIN"/>
    <property type="match status" value="1"/>
</dbReference>
<evidence type="ECO:0000256" key="3">
    <source>
        <dbReference type="ARBA" id="ARBA00022679"/>
    </source>
</evidence>
<evidence type="ECO:0000256" key="7">
    <source>
        <dbReference type="ARBA" id="ARBA00023098"/>
    </source>
</evidence>
<dbReference type="SMART" id="SM00454">
    <property type="entry name" value="SAM"/>
    <property type="match status" value="1"/>
</dbReference>
<dbReference type="InterPro" id="IPR001660">
    <property type="entry name" value="SAM"/>
</dbReference>
<keyword evidence="6 9" id="KW-1133">Transmembrane helix</keyword>
<dbReference type="InterPro" id="IPR045221">
    <property type="entry name" value="Sphingomyelin_synth-like"/>
</dbReference>
<dbReference type="PANTHER" id="PTHR21290">
    <property type="entry name" value="SPHINGOMYELIN SYNTHETASE"/>
    <property type="match status" value="1"/>
</dbReference>
<name>A0A8B8CK37_CRAVI</name>
<dbReference type="GO" id="GO:0047493">
    <property type="term" value="F:ceramide cholinephosphotransferase activity"/>
    <property type="evidence" value="ECO:0007669"/>
    <property type="project" value="TreeGrafter"/>
</dbReference>
<keyword evidence="3" id="KW-0808">Transferase</keyword>
<feature type="domain" description="SAM" evidence="10">
    <location>
        <begin position="18"/>
        <end position="84"/>
    </location>
</feature>
<dbReference type="KEGG" id="cvn:111119916"/>
<comment type="subcellular location">
    <subcellularLocation>
        <location evidence="1">Membrane</location>
        <topology evidence="1">Multi-pass membrane protein</topology>
    </subcellularLocation>
</comment>
<feature type="transmembrane region" description="Helical" evidence="9">
    <location>
        <begin position="211"/>
        <end position="232"/>
    </location>
</feature>
<feature type="transmembrane region" description="Helical" evidence="9">
    <location>
        <begin position="131"/>
        <end position="151"/>
    </location>
</feature>
<evidence type="ECO:0000313" key="12">
    <source>
        <dbReference type="RefSeq" id="XP_022316202.1"/>
    </source>
</evidence>
<evidence type="ECO:0000256" key="6">
    <source>
        <dbReference type="ARBA" id="ARBA00022989"/>
    </source>
</evidence>
<evidence type="ECO:0000256" key="8">
    <source>
        <dbReference type="ARBA" id="ARBA00023136"/>
    </source>
</evidence>
<feature type="transmembrane region" description="Helical" evidence="9">
    <location>
        <begin position="174"/>
        <end position="199"/>
    </location>
</feature>
<dbReference type="OrthoDB" id="422827at2759"/>
<protein>
    <submittedName>
        <fullName evidence="12">Sphingomyelin synthase-related protein 1-like</fullName>
    </submittedName>
</protein>
<dbReference type="InterPro" id="IPR025749">
    <property type="entry name" value="Sphingomyelin_synth-like_dom"/>
</dbReference>
<feature type="transmembrane region" description="Helical" evidence="9">
    <location>
        <begin position="323"/>
        <end position="341"/>
    </location>
</feature>
<organism evidence="11 12">
    <name type="scientific">Crassostrea virginica</name>
    <name type="common">Eastern oyster</name>
    <dbReference type="NCBI Taxonomy" id="6565"/>
    <lineage>
        <taxon>Eukaryota</taxon>
        <taxon>Metazoa</taxon>
        <taxon>Spiralia</taxon>
        <taxon>Lophotrochozoa</taxon>
        <taxon>Mollusca</taxon>
        <taxon>Bivalvia</taxon>
        <taxon>Autobranchia</taxon>
        <taxon>Pteriomorphia</taxon>
        <taxon>Ostreida</taxon>
        <taxon>Ostreoidea</taxon>
        <taxon>Ostreidae</taxon>
        <taxon>Crassostrea</taxon>
    </lineage>
</organism>